<dbReference type="PANTHER" id="PTHR11266">
    <property type="entry name" value="PEROXISOMAL MEMBRANE PROTEIN 2, PXMP2 MPV17"/>
    <property type="match status" value="1"/>
</dbReference>
<feature type="transmembrane region" description="Helical" evidence="7">
    <location>
        <begin position="91"/>
        <end position="112"/>
    </location>
</feature>
<feature type="transmembrane region" description="Helical" evidence="7">
    <location>
        <begin position="147"/>
        <end position="170"/>
    </location>
</feature>
<dbReference type="Pfam" id="PF04117">
    <property type="entry name" value="Mpv17_PMP22"/>
    <property type="match status" value="1"/>
</dbReference>
<organism evidence="8">
    <name type="scientific">Corethrella appendiculata</name>
    <dbReference type="NCBI Taxonomy" id="1370023"/>
    <lineage>
        <taxon>Eukaryota</taxon>
        <taxon>Metazoa</taxon>
        <taxon>Ecdysozoa</taxon>
        <taxon>Arthropoda</taxon>
        <taxon>Hexapoda</taxon>
        <taxon>Insecta</taxon>
        <taxon>Pterygota</taxon>
        <taxon>Neoptera</taxon>
        <taxon>Endopterygota</taxon>
        <taxon>Diptera</taxon>
        <taxon>Nematocera</taxon>
        <taxon>Culicoidea</taxon>
        <taxon>Chaoboridae</taxon>
        <taxon>Corethrella</taxon>
    </lineage>
</organism>
<reference evidence="8" key="1">
    <citation type="journal article" date="2014" name="Insect Biochem. Mol. Biol.">
        <title>An insight into the sialome of the frog biting fly, Corethrella appendiculata.</title>
        <authorList>
            <person name="Ribeiro J.M.C."/>
            <person name="Chagas A.C."/>
            <person name="Pham V.M."/>
            <person name="Lounibos L.P."/>
            <person name="Calvo E."/>
        </authorList>
    </citation>
    <scope>NUCLEOTIDE SEQUENCE</scope>
    <source>
        <tissue evidence="8">Salivary glands</tissue>
    </source>
</reference>
<dbReference type="PANTHER" id="PTHR11266:SF17">
    <property type="entry name" value="PROTEIN MPV17"/>
    <property type="match status" value="1"/>
</dbReference>
<dbReference type="GO" id="GO:0005739">
    <property type="term" value="C:mitochondrion"/>
    <property type="evidence" value="ECO:0007669"/>
    <property type="project" value="TreeGrafter"/>
</dbReference>
<keyword evidence="4 7" id="KW-1133">Transmembrane helix</keyword>
<evidence type="ECO:0000256" key="5">
    <source>
        <dbReference type="ARBA" id="ARBA00023136"/>
    </source>
</evidence>
<evidence type="ECO:0000256" key="1">
    <source>
        <dbReference type="ARBA" id="ARBA00004141"/>
    </source>
</evidence>
<comment type="similarity">
    <text evidence="2 7">Belongs to the peroxisomal membrane protein PXMP2/4 family.</text>
</comment>
<feature type="transmembrane region" description="Helical" evidence="7">
    <location>
        <begin position="50"/>
        <end position="70"/>
    </location>
</feature>
<dbReference type="GO" id="GO:1901858">
    <property type="term" value="P:regulation of mitochondrial DNA metabolic process"/>
    <property type="evidence" value="ECO:0007669"/>
    <property type="project" value="TreeGrafter"/>
</dbReference>
<protein>
    <recommendedName>
        <fullName evidence="6">Mitochondrial inner membrane protein Mpv17</fullName>
    </recommendedName>
</protein>
<keyword evidence="5 7" id="KW-0472">Membrane</keyword>
<sequence length="189" mass="21804">MSFVRFYKLCLKKYPVLVQSVQSGLLMGTGDVIAQTLIEKKDSKQFDTFRALKFFGIGFCIGGPGLRLWYGFLDKNIVGKNKSVTTLKKVAFDQLIFAPMFLGTLLSTIGLLQGHNVNEVKTKLKHEYKDILVTNYYVWPFVQLTNFYIVPLNYQVLVVQFVAVFWNTYLSWKTNLNEHKINNNKLELN</sequence>
<evidence type="ECO:0000256" key="4">
    <source>
        <dbReference type="ARBA" id="ARBA00022989"/>
    </source>
</evidence>
<accession>U5ETK0</accession>
<proteinExistence type="evidence at transcript level"/>
<evidence type="ECO:0000256" key="3">
    <source>
        <dbReference type="ARBA" id="ARBA00022692"/>
    </source>
</evidence>
<dbReference type="EMBL" id="GANO01001882">
    <property type="protein sequence ID" value="JAB57989.1"/>
    <property type="molecule type" value="mRNA"/>
</dbReference>
<dbReference type="GO" id="GO:0016020">
    <property type="term" value="C:membrane"/>
    <property type="evidence" value="ECO:0007669"/>
    <property type="project" value="UniProtKB-SubCell"/>
</dbReference>
<keyword evidence="3 7" id="KW-0812">Transmembrane</keyword>
<evidence type="ECO:0000256" key="6">
    <source>
        <dbReference type="ARBA" id="ARBA00049743"/>
    </source>
</evidence>
<name>U5ETK0_9DIPT</name>
<dbReference type="InterPro" id="IPR007248">
    <property type="entry name" value="Mpv17_PMP22"/>
</dbReference>
<dbReference type="GO" id="GO:0015267">
    <property type="term" value="F:channel activity"/>
    <property type="evidence" value="ECO:0007669"/>
    <property type="project" value="TreeGrafter"/>
</dbReference>
<evidence type="ECO:0000256" key="7">
    <source>
        <dbReference type="RuleBase" id="RU363053"/>
    </source>
</evidence>
<evidence type="ECO:0000256" key="2">
    <source>
        <dbReference type="ARBA" id="ARBA00006824"/>
    </source>
</evidence>
<dbReference type="AlphaFoldDB" id="U5ETK0"/>
<comment type="subcellular location">
    <subcellularLocation>
        <location evidence="1">Membrane</location>
        <topology evidence="1">Multi-pass membrane protein</topology>
    </subcellularLocation>
</comment>
<evidence type="ECO:0000313" key="8">
    <source>
        <dbReference type="EMBL" id="JAB57989.1"/>
    </source>
</evidence>